<evidence type="ECO:0000313" key="2">
    <source>
        <dbReference type="EMBL" id="GEM77554.1"/>
    </source>
</evidence>
<keyword evidence="3" id="KW-1185">Reference proteome</keyword>
<protein>
    <recommendedName>
        <fullName evidence="1">HTH psq-type domain-containing protein</fullName>
    </recommendedName>
</protein>
<dbReference type="AlphaFoldDB" id="A0A511QJP9"/>
<sequence length="139" mass="15902">MDDSMQDNNNEWVPYNDIEHHKLPSLMQELIEIIGYNDMYTLVSTYGGYDTYIPKNPRRSKLRHLLPKDSLNNLSYAYGGTYLTLPTSRQIDLQGRNQQIIQALESGETRSAVAKRFGLGIRQVSNIKKLQLGLVEKNA</sequence>
<dbReference type="GO" id="GO:0003677">
    <property type="term" value="F:DNA binding"/>
    <property type="evidence" value="ECO:0007669"/>
    <property type="project" value="InterPro"/>
</dbReference>
<evidence type="ECO:0000259" key="1">
    <source>
        <dbReference type="Pfam" id="PF04218"/>
    </source>
</evidence>
<dbReference type="Proteomes" id="UP000321922">
    <property type="component" value="Unassembled WGS sequence"/>
</dbReference>
<dbReference type="InterPro" id="IPR007889">
    <property type="entry name" value="HTH_Psq"/>
</dbReference>
<reference evidence="2 3" key="1">
    <citation type="submission" date="2019-07" db="EMBL/GenBank/DDBJ databases">
        <title>Whole genome shotgun sequence of Vibrio sagamiensis NBRC 104589.</title>
        <authorList>
            <person name="Hosoyama A."/>
            <person name="Uohara A."/>
            <person name="Ohji S."/>
            <person name="Ichikawa N."/>
        </authorList>
    </citation>
    <scope>NUCLEOTIDE SEQUENCE [LARGE SCALE GENOMIC DNA]</scope>
    <source>
        <strain evidence="2 3">NBRC 104589</strain>
    </source>
</reference>
<comment type="caution">
    <text evidence="2">The sequence shown here is derived from an EMBL/GenBank/DDBJ whole genome shotgun (WGS) entry which is preliminary data.</text>
</comment>
<name>A0A511QJP9_9VIBR</name>
<gene>
    <name evidence="2" type="ORF">VSA01S_36660</name>
</gene>
<dbReference type="SUPFAM" id="SSF46689">
    <property type="entry name" value="Homeodomain-like"/>
    <property type="match status" value="1"/>
</dbReference>
<dbReference type="InterPro" id="IPR009057">
    <property type="entry name" value="Homeodomain-like_sf"/>
</dbReference>
<organism evidence="2 3">
    <name type="scientific">Vibrio sagamiensis NBRC 104589</name>
    <dbReference type="NCBI Taxonomy" id="1219064"/>
    <lineage>
        <taxon>Bacteria</taxon>
        <taxon>Pseudomonadati</taxon>
        <taxon>Pseudomonadota</taxon>
        <taxon>Gammaproteobacteria</taxon>
        <taxon>Vibrionales</taxon>
        <taxon>Vibrionaceae</taxon>
        <taxon>Vibrio</taxon>
    </lineage>
</organism>
<evidence type="ECO:0000313" key="3">
    <source>
        <dbReference type="Proteomes" id="UP000321922"/>
    </source>
</evidence>
<accession>A0A511QJP9</accession>
<feature type="domain" description="HTH psq-type" evidence="1">
    <location>
        <begin position="99"/>
        <end position="129"/>
    </location>
</feature>
<dbReference type="Pfam" id="PF04218">
    <property type="entry name" value="CENP-B_N"/>
    <property type="match status" value="1"/>
</dbReference>
<dbReference type="EMBL" id="BJXJ01000063">
    <property type="protein sequence ID" value="GEM77554.1"/>
    <property type="molecule type" value="Genomic_DNA"/>
</dbReference>
<dbReference type="OrthoDB" id="6387485at2"/>
<proteinExistence type="predicted"/>